<reference evidence="3" key="1">
    <citation type="submission" date="2021-03" db="EMBL/GenBank/DDBJ databases">
        <title>Draft genome sequence of rust myrtle Austropuccinia psidii MF-1, a brazilian biotype.</title>
        <authorList>
            <person name="Quecine M.C."/>
            <person name="Pachon D.M.R."/>
            <person name="Bonatelli M.L."/>
            <person name="Correr F.H."/>
            <person name="Franceschini L.M."/>
            <person name="Leite T.F."/>
            <person name="Margarido G.R.A."/>
            <person name="Almeida C.A."/>
            <person name="Ferrarezi J.A."/>
            <person name="Labate C.A."/>
        </authorList>
    </citation>
    <scope>NUCLEOTIDE SEQUENCE</scope>
    <source>
        <strain evidence="3">MF-1</strain>
    </source>
</reference>
<dbReference type="OrthoDB" id="5863171at2759"/>
<dbReference type="InterPro" id="IPR050483">
    <property type="entry name" value="CoA-transferase_III_domain"/>
</dbReference>
<evidence type="ECO:0000313" key="4">
    <source>
        <dbReference type="Proteomes" id="UP000765509"/>
    </source>
</evidence>
<evidence type="ECO:0008006" key="5">
    <source>
        <dbReference type="Google" id="ProtNLM"/>
    </source>
</evidence>
<dbReference type="SUPFAM" id="SSF89796">
    <property type="entry name" value="CoA-transferase family III (CaiB/BaiF)"/>
    <property type="match status" value="1"/>
</dbReference>
<keyword evidence="4" id="KW-1185">Reference proteome</keyword>
<name>A0A9Q3HNJ5_9BASI</name>
<dbReference type="InterPro" id="IPR044855">
    <property type="entry name" value="CoA-Trfase_III_dom3_sf"/>
</dbReference>
<dbReference type="InterPro" id="IPR023606">
    <property type="entry name" value="CoA-Trfase_III_dom_1_sf"/>
</dbReference>
<dbReference type="Gene3D" id="3.40.50.10540">
    <property type="entry name" value="Crotonobetainyl-coa:carnitine coa-transferase, domain 1"/>
    <property type="match status" value="1"/>
</dbReference>
<dbReference type="PANTHER" id="PTHR48207">
    <property type="entry name" value="SUCCINATE--HYDROXYMETHYLGLUTARATE COA-TRANSFERASE"/>
    <property type="match status" value="1"/>
</dbReference>
<accession>A0A9Q3HNJ5</accession>
<dbReference type="GO" id="GO:0047369">
    <property type="term" value="F:succinate-hydroxymethylglutarate CoA-transferase activity"/>
    <property type="evidence" value="ECO:0007669"/>
    <property type="project" value="TreeGrafter"/>
</dbReference>
<dbReference type="AlphaFoldDB" id="A0A9Q3HNJ5"/>
<gene>
    <name evidence="3" type="ORF">O181_047805</name>
</gene>
<evidence type="ECO:0000256" key="1">
    <source>
        <dbReference type="ARBA" id="ARBA00008383"/>
    </source>
</evidence>
<sequence length="454" mass="50566">MFPQVLSSSLFAHTALYRQPFFFVAFLKVNQRRYVGHARSDNIIGPLAGIRVLDLSRILAGPSAAQLLGDLGADVIKVEEPRRGDDTRWLRTQHEHHQNPQHFNPQSGLSNYFISCNRNKRSITLNLKEKKGIEILKKLAETSDVLIENFIVGKMDELGIGYETLKNLNPRLIYSSISGYGTTGPLAQAAGYDVIAAARSGLMSITGEPDRSPIKTGVALCDVITGLHAVIGILSSLYHRDRKAATDQLGQRVDSSLFESALSILFNVGSSFLNSQEDGKRWGTSHPSIVPYQAFEVQDGYMILGTTNDRQFEKLCDVLDLSYLKSDPRFQTNDSRVKHRLELIQILTDRLETEPSGTWLERLSRYGLPCSRINTVKEAFEEPQTSAREMIQEIDCDASWSGKIKLIAPPIKLSKTPTKLHFCPPGLGQHTNEILTDLGYSKGQISQLRRAGII</sequence>
<dbReference type="Pfam" id="PF02515">
    <property type="entry name" value="CoA_transf_3"/>
    <property type="match status" value="1"/>
</dbReference>
<dbReference type="PANTHER" id="PTHR48207:SF3">
    <property type="entry name" value="SUCCINATE--HYDROXYMETHYLGLUTARATE COA-TRANSFERASE"/>
    <property type="match status" value="1"/>
</dbReference>
<dbReference type="Gene3D" id="3.30.1540.10">
    <property type="entry name" value="formyl-coa transferase, domain 3"/>
    <property type="match status" value="1"/>
</dbReference>
<evidence type="ECO:0000256" key="2">
    <source>
        <dbReference type="ARBA" id="ARBA00022679"/>
    </source>
</evidence>
<dbReference type="Proteomes" id="UP000765509">
    <property type="component" value="Unassembled WGS sequence"/>
</dbReference>
<organism evidence="3 4">
    <name type="scientific">Austropuccinia psidii MF-1</name>
    <dbReference type="NCBI Taxonomy" id="1389203"/>
    <lineage>
        <taxon>Eukaryota</taxon>
        <taxon>Fungi</taxon>
        <taxon>Dikarya</taxon>
        <taxon>Basidiomycota</taxon>
        <taxon>Pucciniomycotina</taxon>
        <taxon>Pucciniomycetes</taxon>
        <taxon>Pucciniales</taxon>
        <taxon>Sphaerophragmiaceae</taxon>
        <taxon>Austropuccinia</taxon>
    </lineage>
</organism>
<protein>
    <recommendedName>
        <fullName evidence="5">CoA transferase</fullName>
    </recommendedName>
</protein>
<dbReference type="InterPro" id="IPR003673">
    <property type="entry name" value="CoA-Trfase_fam_III"/>
</dbReference>
<keyword evidence="2" id="KW-0808">Transferase</keyword>
<evidence type="ECO:0000313" key="3">
    <source>
        <dbReference type="EMBL" id="MBW0508090.1"/>
    </source>
</evidence>
<dbReference type="GO" id="GO:0005739">
    <property type="term" value="C:mitochondrion"/>
    <property type="evidence" value="ECO:0007669"/>
    <property type="project" value="TreeGrafter"/>
</dbReference>
<comment type="similarity">
    <text evidence="1">Belongs to the CoA-transferase III family.</text>
</comment>
<dbReference type="EMBL" id="AVOT02020117">
    <property type="protein sequence ID" value="MBW0508090.1"/>
    <property type="molecule type" value="Genomic_DNA"/>
</dbReference>
<comment type="caution">
    <text evidence="3">The sequence shown here is derived from an EMBL/GenBank/DDBJ whole genome shotgun (WGS) entry which is preliminary data.</text>
</comment>
<proteinExistence type="inferred from homology"/>